<proteinExistence type="predicted"/>
<evidence type="ECO:0000313" key="1">
    <source>
        <dbReference type="EMBL" id="MFC7410238.1"/>
    </source>
</evidence>
<dbReference type="Proteomes" id="UP001596501">
    <property type="component" value="Unassembled WGS sequence"/>
</dbReference>
<dbReference type="EMBL" id="JBHTCA010000013">
    <property type="protein sequence ID" value="MFC7410238.1"/>
    <property type="molecule type" value="Genomic_DNA"/>
</dbReference>
<evidence type="ECO:0000313" key="2">
    <source>
        <dbReference type="Proteomes" id="UP001596501"/>
    </source>
</evidence>
<reference evidence="2" key="1">
    <citation type="journal article" date="2019" name="Int. J. Syst. Evol. Microbiol.">
        <title>The Global Catalogue of Microorganisms (GCM) 10K type strain sequencing project: providing services to taxonomists for standard genome sequencing and annotation.</title>
        <authorList>
            <consortium name="The Broad Institute Genomics Platform"/>
            <consortium name="The Broad Institute Genome Sequencing Center for Infectious Disease"/>
            <person name="Wu L."/>
            <person name="Ma J."/>
        </authorList>
    </citation>
    <scope>NUCLEOTIDE SEQUENCE [LARGE SCALE GENOMIC DNA]</scope>
    <source>
        <strain evidence="2">CGMCC 1.12371</strain>
    </source>
</reference>
<organism evidence="1 2">
    <name type="scientific">Hydrogenophaga atypica</name>
    <dbReference type="NCBI Taxonomy" id="249409"/>
    <lineage>
        <taxon>Bacteria</taxon>
        <taxon>Pseudomonadati</taxon>
        <taxon>Pseudomonadota</taxon>
        <taxon>Betaproteobacteria</taxon>
        <taxon>Burkholderiales</taxon>
        <taxon>Comamonadaceae</taxon>
        <taxon>Hydrogenophaga</taxon>
    </lineage>
</organism>
<comment type="caution">
    <text evidence="1">The sequence shown here is derived from an EMBL/GenBank/DDBJ whole genome shotgun (WGS) entry which is preliminary data.</text>
</comment>
<gene>
    <name evidence="1" type="ORF">ACFQPB_15325</name>
</gene>
<accession>A0ABW2QLF7</accession>
<protein>
    <submittedName>
        <fullName evidence="1">Uncharacterized protein</fullName>
    </submittedName>
</protein>
<keyword evidence="2" id="KW-1185">Reference proteome</keyword>
<sequence length="198" mass="22880">MDEYREIFSVHESGASDSWQWIVSISRIDIVNYRLLVYQVLWESADEDEGAFYELSAFCSGAELFKFVQSVWVNDHEEKLREEDWKQIELNLRAIDHDLADQVREAVQLAFEHVEPQESSEKQQIESCIKSATWKRNIYSGGGAMWAALADGKRMEQALSDFVREHHSRHGVTPQGVHLICGKEVTFSDPTTRENFKP</sequence>
<dbReference type="RefSeq" id="WP_382225011.1">
    <property type="nucleotide sequence ID" value="NZ_JBHTCA010000013.1"/>
</dbReference>
<name>A0ABW2QLF7_9BURK</name>